<accession>K6XEX3</accession>
<dbReference type="PANTHER" id="PTHR39087:SF2">
    <property type="entry name" value="UPF0104 MEMBRANE PROTEIN MJ1595"/>
    <property type="match status" value="1"/>
</dbReference>
<dbReference type="Proteomes" id="UP000008366">
    <property type="component" value="Unassembled WGS sequence"/>
</dbReference>
<gene>
    <name evidence="7" type="ORF">KILIM_065_00260</name>
</gene>
<keyword evidence="4 6" id="KW-1133">Transmembrane helix</keyword>
<sequence>MEPPTVAFPSTPKAIASRALQIVASLGLAVVLLGWGLPYLTDTSWATILGLITGIGWPTFLGLFALMMLGLYCYTFTLTGSLPGLGHFQAILANLAGSGVSNTLPGGGAVGAALTYAMFRSWRFTHRAIGTSIIVTAVWNLLARVLLPVIAALVLLPAAGQVPNAMVQGAIVGGIGGAAVAGALIAIIASRRTARLVGRFVERVLGPLLRRLRGGRLPDAQLLALDLRAKIIGVVRTRWLSLTLGLVGFMGVYFVLFRQCLEAVGVDISWSHAFAAYAVGRLLTAVAVTPGGIGVAEAGAAAVLLALGVPGDATAAAVTLFALFSFLLEIPLGALAAVTWLNTRGYYARAQPPAP</sequence>
<evidence type="ECO:0000256" key="4">
    <source>
        <dbReference type="ARBA" id="ARBA00022989"/>
    </source>
</evidence>
<evidence type="ECO:0000313" key="8">
    <source>
        <dbReference type="Proteomes" id="UP000008366"/>
    </source>
</evidence>
<dbReference type="Pfam" id="PF03706">
    <property type="entry name" value="LPG_synthase_TM"/>
    <property type="match status" value="1"/>
</dbReference>
<dbReference type="GO" id="GO:0005886">
    <property type="term" value="C:plasma membrane"/>
    <property type="evidence" value="ECO:0007669"/>
    <property type="project" value="UniProtKB-SubCell"/>
</dbReference>
<dbReference type="AlphaFoldDB" id="K6XEX3"/>
<feature type="transmembrane region" description="Helical" evidence="6">
    <location>
        <begin position="20"/>
        <end position="41"/>
    </location>
</feature>
<dbReference type="InterPro" id="IPR022791">
    <property type="entry name" value="L-PG_synthase/AglD"/>
</dbReference>
<feature type="transmembrane region" description="Helical" evidence="6">
    <location>
        <begin position="287"/>
        <end position="309"/>
    </location>
</feature>
<comment type="caution">
    <text evidence="7">The sequence shown here is derived from an EMBL/GenBank/DDBJ whole genome shotgun (WGS) entry which is preliminary data.</text>
</comment>
<keyword evidence="8" id="KW-1185">Reference proteome</keyword>
<reference evidence="7 8" key="1">
    <citation type="submission" date="2012-08" db="EMBL/GenBank/DDBJ databases">
        <title>Whole genome shotgun sequence of Kineosphaera limosa NBRC 100340.</title>
        <authorList>
            <person name="Yoshida I."/>
            <person name="Isaki S."/>
            <person name="Hosoyama A."/>
            <person name="Tsuchikane K."/>
            <person name="Katsumata H."/>
            <person name="Ando Y."/>
            <person name="Ohji S."/>
            <person name="Hamada M."/>
            <person name="Tamura T."/>
            <person name="Yamazoe A."/>
            <person name="Yamazaki S."/>
            <person name="Fujita N."/>
        </authorList>
    </citation>
    <scope>NUCLEOTIDE SEQUENCE [LARGE SCALE GENOMIC DNA]</scope>
    <source>
        <strain evidence="7 8">NBRC 100340</strain>
    </source>
</reference>
<feature type="transmembrane region" description="Helical" evidence="6">
    <location>
        <begin position="131"/>
        <end position="159"/>
    </location>
</feature>
<keyword evidence="5 6" id="KW-0472">Membrane</keyword>
<dbReference type="EMBL" id="BAHD01000065">
    <property type="protein sequence ID" value="GAB97349.1"/>
    <property type="molecule type" value="Genomic_DNA"/>
</dbReference>
<feature type="transmembrane region" description="Helical" evidence="6">
    <location>
        <begin position="91"/>
        <end position="119"/>
    </location>
</feature>
<feature type="transmembrane region" description="Helical" evidence="6">
    <location>
        <begin position="165"/>
        <end position="189"/>
    </location>
</feature>
<protein>
    <submittedName>
        <fullName evidence="7">Uncharacterized protein</fullName>
    </submittedName>
</protein>
<dbReference type="eggNOG" id="COG0392">
    <property type="taxonomic scope" value="Bacteria"/>
</dbReference>
<feature type="transmembrane region" description="Helical" evidence="6">
    <location>
        <begin position="239"/>
        <end position="257"/>
    </location>
</feature>
<evidence type="ECO:0000256" key="1">
    <source>
        <dbReference type="ARBA" id="ARBA00004651"/>
    </source>
</evidence>
<comment type="subcellular location">
    <subcellularLocation>
        <location evidence="1">Cell membrane</location>
        <topology evidence="1">Multi-pass membrane protein</topology>
    </subcellularLocation>
</comment>
<organism evidence="7 8">
    <name type="scientific">Kineosphaera limosa NBRC 100340</name>
    <dbReference type="NCBI Taxonomy" id="1184609"/>
    <lineage>
        <taxon>Bacteria</taxon>
        <taxon>Bacillati</taxon>
        <taxon>Actinomycetota</taxon>
        <taxon>Actinomycetes</taxon>
        <taxon>Micrococcales</taxon>
        <taxon>Dermatophilaceae</taxon>
        <taxon>Kineosphaera</taxon>
    </lineage>
</organism>
<dbReference type="STRING" id="1184609.KILIM_065_00260"/>
<evidence type="ECO:0000256" key="5">
    <source>
        <dbReference type="ARBA" id="ARBA00023136"/>
    </source>
</evidence>
<keyword evidence="3 6" id="KW-0812">Transmembrane</keyword>
<evidence type="ECO:0000313" key="7">
    <source>
        <dbReference type="EMBL" id="GAB97349.1"/>
    </source>
</evidence>
<feature type="transmembrane region" description="Helical" evidence="6">
    <location>
        <begin position="315"/>
        <end position="341"/>
    </location>
</feature>
<keyword evidence="2" id="KW-1003">Cell membrane</keyword>
<feature type="transmembrane region" description="Helical" evidence="6">
    <location>
        <begin position="48"/>
        <end position="71"/>
    </location>
</feature>
<dbReference type="PANTHER" id="PTHR39087">
    <property type="entry name" value="UPF0104 MEMBRANE PROTEIN MJ1595"/>
    <property type="match status" value="1"/>
</dbReference>
<evidence type="ECO:0000256" key="6">
    <source>
        <dbReference type="SAM" id="Phobius"/>
    </source>
</evidence>
<proteinExistence type="predicted"/>
<evidence type="ECO:0000256" key="2">
    <source>
        <dbReference type="ARBA" id="ARBA00022475"/>
    </source>
</evidence>
<name>K6XEX3_9MICO</name>
<evidence type="ECO:0000256" key="3">
    <source>
        <dbReference type="ARBA" id="ARBA00022692"/>
    </source>
</evidence>